<dbReference type="Pfam" id="PF00027">
    <property type="entry name" value="cNMP_binding"/>
    <property type="match status" value="1"/>
</dbReference>
<dbReference type="EMBL" id="CP041969">
    <property type="protein sequence ID" value="QMV42517.1"/>
    <property type="molecule type" value="Genomic_DNA"/>
</dbReference>
<reference evidence="3 4" key="1">
    <citation type="submission" date="2019-07" db="EMBL/GenBank/DDBJ databases">
        <authorList>
            <person name="Kim J.K."/>
            <person name="Cheong H.-M."/>
            <person name="Choi Y."/>
            <person name="Hwang K.J."/>
            <person name="Lee S."/>
            <person name="Choi C."/>
        </authorList>
    </citation>
    <scope>NUCLEOTIDE SEQUENCE [LARGE SCALE GENOMIC DNA]</scope>
    <source>
        <strain evidence="3 4">KS 22</strain>
    </source>
</reference>
<dbReference type="KEGG" id="cchl:FPL14_15905"/>
<dbReference type="GO" id="GO:0005829">
    <property type="term" value="C:cytosol"/>
    <property type="evidence" value="ECO:0007669"/>
    <property type="project" value="TreeGrafter"/>
</dbReference>
<dbReference type="InterPro" id="IPR000595">
    <property type="entry name" value="cNMP-bd_dom"/>
</dbReference>
<evidence type="ECO:0000313" key="3">
    <source>
        <dbReference type="EMBL" id="QMV42517.1"/>
    </source>
</evidence>
<organism evidence="3 4">
    <name type="scientific">Cohnella cholangitidis</name>
    <dbReference type="NCBI Taxonomy" id="2598458"/>
    <lineage>
        <taxon>Bacteria</taxon>
        <taxon>Bacillati</taxon>
        <taxon>Bacillota</taxon>
        <taxon>Bacilli</taxon>
        <taxon>Bacillales</taxon>
        <taxon>Paenibacillaceae</taxon>
        <taxon>Cohnella</taxon>
    </lineage>
</organism>
<protein>
    <submittedName>
        <fullName evidence="3">Cyclic nucleotide-binding domain-containing protein</fullName>
    </submittedName>
</protein>
<dbReference type="InterPro" id="IPR014710">
    <property type="entry name" value="RmlC-like_jellyroll"/>
</dbReference>
<dbReference type="AlphaFoldDB" id="A0A7G5BZY3"/>
<keyword evidence="1" id="KW-0010">Activator</keyword>
<proteinExistence type="predicted"/>
<dbReference type="SUPFAM" id="SSF51206">
    <property type="entry name" value="cAMP-binding domain-like"/>
    <property type="match status" value="1"/>
</dbReference>
<dbReference type="PANTHER" id="PTHR11635:SF152">
    <property type="entry name" value="CAMP-DEPENDENT PROTEIN KINASE TYPE I REGULATORY SUBUNIT-RELATED"/>
    <property type="match status" value="1"/>
</dbReference>
<dbReference type="PANTHER" id="PTHR11635">
    <property type="entry name" value="CAMP-DEPENDENT PROTEIN KINASE REGULATORY CHAIN"/>
    <property type="match status" value="1"/>
</dbReference>
<evidence type="ECO:0000259" key="2">
    <source>
        <dbReference type="PROSITE" id="PS50042"/>
    </source>
</evidence>
<dbReference type="InterPro" id="IPR018490">
    <property type="entry name" value="cNMP-bd_dom_sf"/>
</dbReference>
<dbReference type="InterPro" id="IPR050503">
    <property type="entry name" value="cAMP-dep_PK_reg_su-like"/>
</dbReference>
<dbReference type="Gene3D" id="2.60.120.10">
    <property type="entry name" value="Jelly Rolls"/>
    <property type="match status" value="1"/>
</dbReference>
<feature type="domain" description="Cyclic nucleotide-binding" evidence="2">
    <location>
        <begin position="18"/>
        <end position="93"/>
    </location>
</feature>
<dbReference type="SMART" id="SM00100">
    <property type="entry name" value="cNMP"/>
    <property type="match status" value="1"/>
</dbReference>
<dbReference type="PROSITE" id="PS50042">
    <property type="entry name" value="CNMP_BINDING_3"/>
    <property type="match status" value="1"/>
</dbReference>
<name>A0A7G5BZY3_9BACL</name>
<accession>A0A7G5BZY3</accession>
<keyword evidence="4" id="KW-1185">Reference proteome</keyword>
<dbReference type="GO" id="GO:0005952">
    <property type="term" value="C:cAMP-dependent protein kinase complex"/>
    <property type="evidence" value="ECO:0007669"/>
    <property type="project" value="InterPro"/>
</dbReference>
<evidence type="ECO:0000313" key="4">
    <source>
        <dbReference type="Proteomes" id="UP000515679"/>
    </source>
</evidence>
<gene>
    <name evidence="3" type="ORF">FPL14_15905</name>
</gene>
<dbReference type="RefSeq" id="WP_182298559.1">
    <property type="nucleotide sequence ID" value="NZ_CP041969.1"/>
</dbReference>
<dbReference type="Proteomes" id="UP000515679">
    <property type="component" value="Chromosome"/>
</dbReference>
<dbReference type="CDD" id="cd00038">
    <property type="entry name" value="CAP_ED"/>
    <property type="match status" value="1"/>
</dbReference>
<sequence>MLGTELERVNGESLNLLAGETIFREGDTGRQMFVLLEGTVEVYVQSDGARIPVAKFSPGDFFGEMSLLEGLPRSGTAVARRAVGLSRWMKRLFASWRPRTARSRGGS</sequence>
<evidence type="ECO:0000256" key="1">
    <source>
        <dbReference type="ARBA" id="ARBA00023159"/>
    </source>
</evidence>
<dbReference type="PRINTS" id="PR00103">
    <property type="entry name" value="CAMPKINASE"/>
</dbReference>